<feature type="region of interest" description="Disordered" evidence="1">
    <location>
        <begin position="244"/>
        <end position="329"/>
    </location>
</feature>
<sequence>MKEDGLLSGRLRCLPRGHVGKVVGVIKYQSGLPLEPREPGLTTVRGPPSSQTGQWTVNQPRHATIGKCRRNEDAVPGLSGEEVQIIIGVSPVAERICGERRSKLIETVNFEGLKMALKRVESMELSKPIFETSGLSDHKMHSLGEVMLDLVVGKKAYKAYRVAFQVVKNRNIRPLHQKIGDWGFGLFYEDNCEEEPGPVQILEVLSKVTVRSQLPYRSMVVNVGRLKTCVSKNPSPVLLTDLEARPRGRPRTTPINQVIDKKQKRSSLSTLPSTLTAQRGEVNPHLRGGRVESHLGKTTPSSPDRDSNLDLPVLNSRAQHDKRVSQLRH</sequence>
<evidence type="ECO:0000256" key="1">
    <source>
        <dbReference type="SAM" id="MobiDB-lite"/>
    </source>
</evidence>
<evidence type="ECO:0000313" key="2">
    <source>
        <dbReference type="EMBL" id="CAD7573186.1"/>
    </source>
</evidence>
<gene>
    <name evidence="2" type="ORF">TCMB3V08_LOCUS5826</name>
</gene>
<dbReference type="EMBL" id="OE181464">
    <property type="protein sequence ID" value="CAD7573186.1"/>
    <property type="molecule type" value="Genomic_DNA"/>
</dbReference>
<protein>
    <submittedName>
        <fullName evidence="2">(California timema) hypothetical protein</fullName>
    </submittedName>
</protein>
<dbReference type="AlphaFoldDB" id="A0A7R9J5N7"/>
<feature type="compositionally biased region" description="Low complexity" evidence="1">
    <location>
        <begin position="266"/>
        <end position="276"/>
    </location>
</feature>
<organism evidence="2">
    <name type="scientific">Timema californicum</name>
    <name type="common">California timema</name>
    <name type="synonym">Walking stick</name>
    <dbReference type="NCBI Taxonomy" id="61474"/>
    <lineage>
        <taxon>Eukaryota</taxon>
        <taxon>Metazoa</taxon>
        <taxon>Ecdysozoa</taxon>
        <taxon>Arthropoda</taxon>
        <taxon>Hexapoda</taxon>
        <taxon>Insecta</taxon>
        <taxon>Pterygota</taxon>
        <taxon>Neoptera</taxon>
        <taxon>Polyneoptera</taxon>
        <taxon>Phasmatodea</taxon>
        <taxon>Timematodea</taxon>
        <taxon>Timematoidea</taxon>
        <taxon>Timematidae</taxon>
        <taxon>Timema</taxon>
    </lineage>
</organism>
<proteinExistence type="predicted"/>
<feature type="region of interest" description="Disordered" evidence="1">
    <location>
        <begin position="37"/>
        <end position="56"/>
    </location>
</feature>
<accession>A0A7R9J5N7</accession>
<reference evidence="2" key="1">
    <citation type="submission" date="2020-11" db="EMBL/GenBank/DDBJ databases">
        <authorList>
            <person name="Tran Van P."/>
        </authorList>
    </citation>
    <scope>NUCLEOTIDE SEQUENCE</scope>
</reference>
<name>A0A7R9J5N7_TIMCA</name>
<feature type="compositionally biased region" description="Basic and acidic residues" evidence="1">
    <location>
        <begin position="318"/>
        <end position="329"/>
    </location>
</feature>